<dbReference type="EMBL" id="CM037616">
    <property type="protein sequence ID" value="KAH7993846.1"/>
    <property type="molecule type" value="Genomic_DNA"/>
</dbReference>
<dbReference type="Proteomes" id="UP000827872">
    <property type="component" value="Linkage Group LG03"/>
</dbReference>
<evidence type="ECO:0000313" key="2">
    <source>
        <dbReference type="Proteomes" id="UP000827872"/>
    </source>
</evidence>
<sequence>MAPAEDRGPRQVCEELDQTILHLFDVLESLQTKRESFNCLVEQGWFSLSKSRYAMGSKSVSALQYGPQMAPLVRVNTRQKEDSQVEFHAVLEAADVSKPKAENADVVEEIGPSDQVLRQRKGLGKTEAPIRPPEDISQPAEKLEKQDPLTWFGILVPQSLRQAQKTFKEGIHLAAEIASMQSELEATRRQYRALLEEKQRLLARENIQDQP</sequence>
<accession>A0ACB8EN46</accession>
<protein>
    <submittedName>
        <fullName evidence="1">Uncharacterized protein</fullName>
    </submittedName>
</protein>
<evidence type="ECO:0000313" key="1">
    <source>
        <dbReference type="EMBL" id="KAH7993846.1"/>
    </source>
</evidence>
<proteinExistence type="predicted"/>
<reference evidence="1" key="1">
    <citation type="submission" date="2021-08" db="EMBL/GenBank/DDBJ databases">
        <title>The first chromosome-level gecko genome reveals the dynamic sex chromosomes of Neotropical dwarf geckos (Sphaerodactylidae: Sphaerodactylus).</title>
        <authorList>
            <person name="Pinto B.J."/>
            <person name="Keating S.E."/>
            <person name="Gamble T."/>
        </authorList>
    </citation>
    <scope>NUCLEOTIDE SEQUENCE</scope>
    <source>
        <strain evidence="1">TG3544</strain>
    </source>
</reference>
<organism evidence="1 2">
    <name type="scientific">Sphaerodactylus townsendi</name>
    <dbReference type="NCBI Taxonomy" id="933632"/>
    <lineage>
        <taxon>Eukaryota</taxon>
        <taxon>Metazoa</taxon>
        <taxon>Chordata</taxon>
        <taxon>Craniata</taxon>
        <taxon>Vertebrata</taxon>
        <taxon>Euteleostomi</taxon>
        <taxon>Lepidosauria</taxon>
        <taxon>Squamata</taxon>
        <taxon>Bifurcata</taxon>
        <taxon>Gekkota</taxon>
        <taxon>Sphaerodactylidae</taxon>
        <taxon>Sphaerodactylus</taxon>
    </lineage>
</organism>
<gene>
    <name evidence="1" type="ORF">K3G42_032457</name>
</gene>
<keyword evidence="2" id="KW-1185">Reference proteome</keyword>
<comment type="caution">
    <text evidence="1">The sequence shown here is derived from an EMBL/GenBank/DDBJ whole genome shotgun (WGS) entry which is preliminary data.</text>
</comment>
<name>A0ACB8EN46_9SAUR</name>